<keyword evidence="1" id="KW-0472">Membrane</keyword>
<evidence type="ECO:0000313" key="2">
    <source>
        <dbReference type="EMBL" id="SEE04867.1"/>
    </source>
</evidence>
<evidence type="ECO:0000313" key="3">
    <source>
        <dbReference type="Proteomes" id="UP000183208"/>
    </source>
</evidence>
<feature type="transmembrane region" description="Helical" evidence="1">
    <location>
        <begin position="64"/>
        <end position="85"/>
    </location>
</feature>
<sequence>MMARSPQSDTASESGAESKASFREKINEELIEFAILTIYLYACFAVVIYLKAAVLQAQGIAYDHLGLAAIKAALCAKFMLVGRAVHIGERFKNLPLIVPTLHKSFVFLLLLVVLTLIEEIVVGAIHGETIMHSVSGIAGGTLRQFVATILIIFLILMPYFAFRSLGQIIGDKILVRLFFERRHSD</sequence>
<name>A0A1M7F9S9_9BRAD</name>
<feature type="transmembrane region" description="Helical" evidence="1">
    <location>
        <begin position="105"/>
        <end position="125"/>
    </location>
</feature>
<organism evidence="2 3">
    <name type="scientific">Bradyrhizobium lablabi</name>
    <dbReference type="NCBI Taxonomy" id="722472"/>
    <lineage>
        <taxon>Bacteria</taxon>
        <taxon>Pseudomonadati</taxon>
        <taxon>Pseudomonadota</taxon>
        <taxon>Alphaproteobacteria</taxon>
        <taxon>Hyphomicrobiales</taxon>
        <taxon>Nitrobacteraceae</taxon>
        <taxon>Bradyrhizobium</taxon>
    </lineage>
</organism>
<gene>
    <name evidence="2" type="ORF">SAMN05444171_6085</name>
</gene>
<accession>A0A1M7F9S9</accession>
<feature type="transmembrane region" description="Helical" evidence="1">
    <location>
        <begin position="145"/>
        <end position="162"/>
    </location>
</feature>
<keyword evidence="1" id="KW-0812">Transmembrane</keyword>
<feature type="transmembrane region" description="Helical" evidence="1">
    <location>
        <begin position="30"/>
        <end position="52"/>
    </location>
</feature>
<proteinExistence type="predicted"/>
<reference evidence="2 3" key="1">
    <citation type="submission" date="2016-10" db="EMBL/GenBank/DDBJ databases">
        <authorList>
            <person name="de Groot N.N."/>
        </authorList>
    </citation>
    <scope>NUCLEOTIDE SEQUENCE [LARGE SCALE GENOMIC DNA]</scope>
    <source>
        <strain evidence="2 3">GAS522</strain>
    </source>
</reference>
<dbReference type="Proteomes" id="UP000183208">
    <property type="component" value="Unassembled WGS sequence"/>
</dbReference>
<dbReference type="OrthoDB" id="8242847at2"/>
<keyword evidence="1" id="KW-1133">Transmembrane helix</keyword>
<dbReference type="RefSeq" id="WP_074826972.1">
    <property type="nucleotide sequence ID" value="NZ_FNTI01000001.1"/>
</dbReference>
<protein>
    <submittedName>
        <fullName evidence="2">Uncharacterized protein</fullName>
    </submittedName>
</protein>
<evidence type="ECO:0000256" key="1">
    <source>
        <dbReference type="SAM" id="Phobius"/>
    </source>
</evidence>
<dbReference type="AlphaFoldDB" id="A0A1M7F9S9"/>
<dbReference type="EMBL" id="FNTI01000001">
    <property type="protein sequence ID" value="SEE04867.1"/>
    <property type="molecule type" value="Genomic_DNA"/>
</dbReference>